<sequence>MFLLLLLLSLSVAFGVEIMEVLTCRDKNGNSLTLKTKGKAVCPDGYEPVIAETYPDVFSSVPKDKRSEFLKLCTPLYNIYSACYDAGIRNISCISMRNFTFSVGRETLGSFFDSVSLKIAELCEVACQEGKRDPSGYRKMSYSYFFNYICNR</sequence>
<protein>
    <submittedName>
        <fullName evidence="1">Uncharacterized protein</fullName>
    </submittedName>
</protein>
<evidence type="ECO:0000313" key="1">
    <source>
        <dbReference type="EMBL" id="BAI69355.1"/>
    </source>
</evidence>
<dbReference type="EMBL" id="AP011112">
    <property type="protein sequence ID" value="BAI69355.1"/>
    <property type="molecule type" value="Genomic_DNA"/>
</dbReference>
<keyword evidence="2" id="KW-1185">Reference proteome</keyword>
<dbReference type="KEGG" id="hth:HTH_0896"/>
<evidence type="ECO:0000313" key="2">
    <source>
        <dbReference type="Proteomes" id="UP000002574"/>
    </source>
</evidence>
<dbReference type="RefSeq" id="WP_012963535.1">
    <property type="nucleotide sequence ID" value="NC_013799.1"/>
</dbReference>
<proteinExistence type="predicted"/>
<gene>
    <name evidence="1" type="ordered locus">HTH_0896</name>
</gene>
<dbReference type="Proteomes" id="UP000002574">
    <property type="component" value="Chromosome"/>
</dbReference>
<organism evidence="1 2">
    <name type="scientific">Hydrogenobacter thermophilus (strain DSM 6534 / IAM 12695 / TK-6)</name>
    <dbReference type="NCBI Taxonomy" id="608538"/>
    <lineage>
        <taxon>Bacteria</taxon>
        <taxon>Pseudomonadati</taxon>
        <taxon>Aquificota</taxon>
        <taxon>Aquificia</taxon>
        <taxon>Aquificales</taxon>
        <taxon>Aquificaceae</taxon>
        <taxon>Hydrogenobacter</taxon>
    </lineage>
</organism>
<dbReference type="KEGG" id="hte:Hydth_0896"/>
<accession>D3DHQ3</accession>
<dbReference type="AlphaFoldDB" id="D3DHQ3"/>
<dbReference type="STRING" id="608538.HTH_0896"/>
<name>D3DHQ3_HYDTT</name>
<reference evidence="1 2" key="1">
    <citation type="journal article" date="2010" name="J. Bacteriol.">
        <title>Complete genome sequence of the thermophilic, obligately chemolithoautotrophic hydrogen-oxidizing bacterium Hydrogenobacter thermophilus TK-6.</title>
        <authorList>
            <person name="Arai H."/>
            <person name="Kanbe H."/>
            <person name="Ishii M."/>
            <person name="Igarashi Y."/>
        </authorList>
    </citation>
    <scope>NUCLEOTIDE SEQUENCE [LARGE SCALE GENOMIC DNA]</scope>
    <source>
        <strain evidence="2">DSM 6534 / IAM 12695 / TK-6 [Tokyo]</strain>
    </source>
</reference>